<feature type="transmembrane region" description="Helical" evidence="15">
    <location>
        <begin position="205"/>
        <end position="225"/>
    </location>
</feature>
<evidence type="ECO:0000256" key="2">
    <source>
        <dbReference type="ARBA" id="ARBA00006278"/>
    </source>
</evidence>
<keyword evidence="12" id="KW-0325">Glycoprotein</keyword>
<dbReference type="PANTHER" id="PTHR32361">
    <property type="entry name" value="FERRIC/CUPRIC REDUCTASE TRANSMEMBRANE COMPONENT"/>
    <property type="match status" value="1"/>
</dbReference>
<dbReference type="EC" id="1.16.1.9" evidence="3"/>
<dbReference type="InterPro" id="IPR017927">
    <property type="entry name" value="FAD-bd_FR_type"/>
</dbReference>
<comment type="caution">
    <text evidence="17">The sequence shown here is derived from an EMBL/GenBank/DDBJ whole genome shotgun (WGS) entry which is preliminary data.</text>
</comment>
<dbReference type="OrthoDB" id="3944240at2759"/>
<evidence type="ECO:0000313" key="18">
    <source>
        <dbReference type="Proteomes" id="UP000664203"/>
    </source>
</evidence>
<evidence type="ECO:0000313" key="17">
    <source>
        <dbReference type="EMBL" id="CAF9908675.1"/>
    </source>
</evidence>
<dbReference type="InterPro" id="IPR013121">
    <property type="entry name" value="Fe_red_NAD-bd_6"/>
</dbReference>
<evidence type="ECO:0000256" key="14">
    <source>
        <dbReference type="SAM" id="MobiDB-lite"/>
    </source>
</evidence>
<dbReference type="InterPro" id="IPR013130">
    <property type="entry name" value="Fe3_Rdtase_TM_dom"/>
</dbReference>
<evidence type="ECO:0000256" key="13">
    <source>
        <dbReference type="ARBA" id="ARBA00048483"/>
    </source>
</evidence>
<evidence type="ECO:0000256" key="12">
    <source>
        <dbReference type="ARBA" id="ARBA00023180"/>
    </source>
</evidence>
<dbReference type="PROSITE" id="PS51384">
    <property type="entry name" value="FAD_FR"/>
    <property type="match status" value="1"/>
</dbReference>
<dbReference type="InterPro" id="IPR051410">
    <property type="entry name" value="Ferric/Cupric_Reductase"/>
</dbReference>
<dbReference type="EMBL" id="CAJPDR010000030">
    <property type="protein sequence ID" value="CAF9908675.1"/>
    <property type="molecule type" value="Genomic_DNA"/>
</dbReference>
<dbReference type="GO" id="GO:0006879">
    <property type="term" value="P:intracellular iron ion homeostasis"/>
    <property type="evidence" value="ECO:0007669"/>
    <property type="project" value="TreeGrafter"/>
</dbReference>
<feature type="transmembrane region" description="Helical" evidence="15">
    <location>
        <begin position="269"/>
        <end position="288"/>
    </location>
</feature>
<dbReference type="Gene3D" id="3.40.50.80">
    <property type="entry name" value="Nucleotide-binding domain of ferredoxin-NADP reductase (FNR) module"/>
    <property type="match status" value="1"/>
</dbReference>
<feature type="region of interest" description="Disordered" evidence="14">
    <location>
        <begin position="557"/>
        <end position="600"/>
    </location>
</feature>
<keyword evidence="5" id="KW-1003">Cell membrane</keyword>
<evidence type="ECO:0000256" key="7">
    <source>
        <dbReference type="ARBA" id="ARBA00022982"/>
    </source>
</evidence>
<feature type="transmembrane region" description="Helical" evidence="15">
    <location>
        <begin position="163"/>
        <end position="184"/>
    </location>
</feature>
<evidence type="ECO:0000256" key="15">
    <source>
        <dbReference type="SAM" id="Phobius"/>
    </source>
</evidence>
<keyword evidence="11 15" id="KW-0472">Membrane</keyword>
<proteinExistence type="inferred from homology"/>
<evidence type="ECO:0000256" key="3">
    <source>
        <dbReference type="ARBA" id="ARBA00012668"/>
    </source>
</evidence>
<evidence type="ECO:0000256" key="1">
    <source>
        <dbReference type="ARBA" id="ARBA00004651"/>
    </source>
</evidence>
<organism evidence="17 18">
    <name type="scientific">Alectoria fallacina</name>
    <dbReference type="NCBI Taxonomy" id="1903189"/>
    <lineage>
        <taxon>Eukaryota</taxon>
        <taxon>Fungi</taxon>
        <taxon>Dikarya</taxon>
        <taxon>Ascomycota</taxon>
        <taxon>Pezizomycotina</taxon>
        <taxon>Lecanoromycetes</taxon>
        <taxon>OSLEUM clade</taxon>
        <taxon>Lecanoromycetidae</taxon>
        <taxon>Lecanorales</taxon>
        <taxon>Lecanorineae</taxon>
        <taxon>Parmeliaceae</taxon>
        <taxon>Alectoria</taxon>
    </lineage>
</organism>
<reference evidence="17" key="1">
    <citation type="submission" date="2021-03" db="EMBL/GenBank/DDBJ databases">
        <authorList>
            <person name="Tagirdzhanova G."/>
        </authorList>
    </citation>
    <scope>NUCLEOTIDE SEQUENCE</scope>
</reference>
<keyword evidence="7" id="KW-0249">Electron transport</keyword>
<dbReference type="Pfam" id="PF01794">
    <property type="entry name" value="Ferric_reduct"/>
    <property type="match status" value="1"/>
</dbReference>
<sequence length="682" mass="74667">MDTSMSMPAMGDDSSSALNATGVNFSNDTQAMDFLGEILDDSDLQISANAFARYFWYGIVLVIGIAALFNRVQKTILQLRIRAAAANATHPAKPRNIFTKSVATITAILRELSYVQLTPTRRSFWVKVPPFGTISLLLAYLGFVLALEFINNGVAGAQHYQALGIRAAWLAVAQVPLLILLAGKNNLIGLVTGVSYERLNVLHRWVSRVLLLLATLHLGYQNYGWSLYGLVSMEWSTDTCPPTGIAAYAILLWLNLSTLAPFRNFSYEFFVIQHLITFFGFIIAIMIHLPSTALYSRVYIYIPIALYIVDRLIRTLRFAYINIRPGRATLTAFEGGVTKIRVPVKHVKKWRPGAHVLLKVPHLGLIQSHPATIASVPSSHNNELVFVLKGHKGFTNRLLTSANSYTASLLPKTQQDAIAPQQTHMALIDGPYGGSHADFAAFDTVLLIAGSTGVTFILPQLLDIAHRASSQRLPVRRLEFVWVVKNSSWTSWISEELSGAFTQLRASGIDVEIKIFVTCDDAFTESSDTARKAGCQCDKSLGPCCCVRNSLPPTVDAVTEKERRQDSASSSGQDEKSTTIPTITATIPPPNPPCCNNKKKQQTSTIPTTASFATLISGRPPVYDLLWNVLERAEGETGMAVCGPLGLNATVRTTVARISDERAVHKGSGAQGVYLHAEGFCW</sequence>
<keyword evidence="9" id="KW-0560">Oxidoreductase</keyword>
<dbReference type="GO" id="GO:0052851">
    <property type="term" value="F:ferric-chelate reductase (NADPH) activity"/>
    <property type="evidence" value="ECO:0007669"/>
    <property type="project" value="UniProtKB-EC"/>
</dbReference>
<evidence type="ECO:0000256" key="6">
    <source>
        <dbReference type="ARBA" id="ARBA00022692"/>
    </source>
</evidence>
<dbReference type="Proteomes" id="UP000664203">
    <property type="component" value="Unassembled WGS sequence"/>
</dbReference>
<dbReference type="GO" id="GO:0005886">
    <property type="term" value="C:plasma membrane"/>
    <property type="evidence" value="ECO:0007669"/>
    <property type="project" value="UniProtKB-SubCell"/>
</dbReference>
<dbReference type="SUPFAM" id="SSF63380">
    <property type="entry name" value="Riboflavin synthase domain-like"/>
    <property type="match status" value="1"/>
</dbReference>
<evidence type="ECO:0000256" key="5">
    <source>
        <dbReference type="ARBA" id="ARBA00022475"/>
    </source>
</evidence>
<feature type="transmembrane region" description="Helical" evidence="15">
    <location>
        <begin position="131"/>
        <end position="151"/>
    </location>
</feature>
<dbReference type="InterPro" id="IPR039261">
    <property type="entry name" value="FNR_nucleotide-bd"/>
</dbReference>
<dbReference type="InterPro" id="IPR017938">
    <property type="entry name" value="Riboflavin_synthase-like_b-brl"/>
</dbReference>
<feature type="transmembrane region" description="Helical" evidence="15">
    <location>
        <begin position="54"/>
        <end position="72"/>
    </location>
</feature>
<keyword evidence="10" id="KW-0406">Ion transport</keyword>
<dbReference type="SFLD" id="SFLDG01168">
    <property type="entry name" value="Ferric_reductase_subgroup_(FRE"/>
    <property type="match status" value="1"/>
</dbReference>
<evidence type="ECO:0000259" key="16">
    <source>
        <dbReference type="PROSITE" id="PS51384"/>
    </source>
</evidence>
<dbReference type="AlphaFoldDB" id="A0A8H3IA03"/>
<dbReference type="GO" id="GO:0015677">
    <property type="term" value="P:copper ion import"/>
    <property type="evidence" value="ECO:0007669"/>
    <property type="project" value="TreeGrafter"/>
</dbReference>
<protein>
    <recommendedName>
        <fullName evidence="3">ferric-chelate reductase (NADPH)</fullName>
        <ecNumber evidence="3">1.16.1.9</ecNumber>
    </recommendedName>
</protein>
<dbReference type="SFLD" id="SFLDS00052">
    <property type="entry name" value="Ferric_Reductase_Domain"/>
    <property type="match status" value="1"/>
</dbReference>
<dbReference type="GO" id="GO:0006826">
    <property type="term" value="P:iron ion transport"/>
    <property type="evidence" value="ECO:0007669"/>
    <property type="project" value="UniProtKB-ARBA"/>
</dbReference>
<evidence type="ECO:0000256" key="11">
    <source>
        <dbReference type="ARBA" id="ARBA00023136"/>
    </source>
</evidence>
<dbReference type="SUPFAM" id="SSF52343">
    <property type="entry name" value="Ferredoxin reductase-like, C-terminal NADP-linked domain"/>
    <property type="match status" value="1"/>
</dbReference>
<dbReference type="PANTHER" id="PTHR32361:SF9">
    <property type="entry name" value="FERRIC REDUCTASE TRANSMEMBRANE COMPONENT 3-RELATED"/>
    <property type="match status" value="1"/>
</dbReference>
<dbReference type="Pfam" id="PF08022">
    <property type="entry name" value="FAD_binding_8"/>
    <property type="match status" value="1"/>
</dbReference>
<comment type="subcellular location">
    <subcellularLocation>
        <location evidence="1">Cell membrane</location>
        <topology evidence="1">Multi-pass membrane protein</topology>
    </subcellularLocation>
</comment>
<feature type="transmembrane region" description="Helical" evidence="15">
    <location>
        <begin position="245"/>
        <end position="262"/>
    </location>
</feature>
<comment type="similarity">
    <text evidence="2">Belongs to the ferric reductase (FRE) family.</text>
</comment>
<dbReference type="InterPro" id="IPR013112">
    <property type="entry name" value="FAD-bd_8"/>
</dbReference>
<evidence type="ECO:0000256" key="8">
    <source>
        <dbReference type="ARBA" id="ARBA00022989"/>
    </source>
</evidence>
<evidence type="ECO:0000256" key="4">
    <source>
        <dbReference type="ARBA" id="ARBA00022448"/>
    </source>
</evidence>
<accession>A0A8H3IA03</accession>
<gene>
    <name evidence="17" type="ORF">ALECFALPRED_004890</name>
</gene>
<comment type="catalytic activity">
    <reaction evidence="13">
        <text>2 a Fe(II)-siderophore + NADP(+) + H(+) = 2 a Fe(III)-siderophore + NADPH</text>
        <dbReference type="Rhea" id="RHEA:28795"/>
        <dbReference type="Rhea" id="RHEA-COMP:11342"/>
        <dbReference type="Rhea" id="RHEA-COMP:11344"/>
        <dbReference type="ChEBI" id="CHEBI:15378"/>
        <dbReference type="ChEBI" id="CHEBI:29033"/>
        <dbReference type="ChEBI" id="CHEBI:29034"/>
        <dbReference type="ChEBI" id="CHEBI:57783"/>
        <dbReference type="ChEBI" id="CHEBI:58349"/>
        <dbReference type="EC" id="1.16.1.9"/>
    </reaction>
</comment>
<evidence type="ECO:0000256" key="9">
    <source>
        <dbReference type="ARBA" id="ARBA00023002"/>
    </source>
</evidence>
<keyword evidence="18" id="KW-1185">Reference proteome</keyword>
<dbReference type="CDD" id="cd06186">
    <property type="entry name" value="NOX_Duox_like_FAD_NADP"/>
    <property type="match status" value="1"/>
</dbReference>
<keyword evidence="8 15" id="KW-1133">Transmembrane helix</keyword>
<keyword evidence="4" id="KW-0813">Transport</keyword>
<name>A0A8H3IA03_9LECA</name>
<feature type="domain" description="FAD-binding FR-type" evidence="16">
    <location>
        <begin position="291"/>
        <end position="438"/>
    </location>
</feature>
<evidence type="ECO:0000256" key="10">
    <source>
        <dbReference type="ARBA" id="ARBA00023065"/>
    </source>
</evidence>
<dbReference type="Pfam" id="PF08030">
    <property type="entry name" value="NAD_binding_6"/>
    <property type="match status" value="1"/>
</dbReference>
<keyword evidence="6 15" id="KW-0812">Transmembrane</keyword>